<dbReference type="SUPFAM" id="SSF51905">
    <property type="entry name" value="FAD/NAD(P)-binding domain"/>
    <property type="match status" value="1"/>
</dbReference>
<reference evidence="1 2" key="1">
    <citation type="submission" date="2019-12" db="EMBL/GenBank/DDBJ databases">
        <title>Full genome sequence of a Bacillus safensis strain isolated from commercially available natto in Indonesia.</title>
        <authorList>
            <person name="Yoshida M."/>
            <person name="Uomi M."/>
            <person name="Waturangi D."/>
            <person name="Ekaputri J.J."/>
            <person name="Setiamarga D.H.E."/>
        </authorList>
    </citation>
    <scope>NUCLEOTIDE SEQUENCE [LARGE SCALE GENOMIC DNA]</scope>
    <source>
        <strain evidence="1 2">IDN1</strain>
    </source>
</reference>
<name>A0A5S9M8V6_BACIA</name>
<dbReference type="PANTHER" id="PTHR43734">
    <property type="entry name" value="PHYTOENE DESATURASE"/>
    <property type="match status" value="1"/>
</dbReference>
<protein>
    <recommendedName>
        <fullName evidence="3">Amine oxidase domain-containing protein</fullName>
    </recommendedName>
</protein>
<gene>
    <name evidence="1" type="ORF">BsIDN1_19870</name>
</gene>
<evidence type="ECO:0008006" key="3">
    <source>
        <dbReference type="Google" id="ProtNLM"/>
    </source>
</evidence>
<accession>A0A5S9M8V6</accession>
<dbReference type="AlphaFoldDB" id="A0A5S9M8V6"/>
<organism evidence="1 2">
    <name type="scientific">Bacillus safensis</name>
    <dbReference type="NCBI Taxonomy" id="561879"/>
    <lineage>
        <taxon>Bacteria</taxon>
        <taxon>Bacillati</taxon>
        <taxon>Bacillota</taxon>
        <taxon>Bacilli</taxon>
        <taxon>Bacillales</taxon>
        <taxon>Bacillaceae</taxon>
        <taxon>Bacillus</taxon>
    </lineage>
</organism>
<proteinExistence type="predicted"/>
<dbReference type="Proteomes" id="UP000464658">
    <property type="component" value="Chromosome"/>
</dbReference>
<evidence type="ECO:0000313" key="1">
    <source>
        <dbReference type="EMBL" id="BBP88369.1"/>
    </source>
</evidence>
<dbReference type="EMBL" id="AP021906">
    <property type="protein sequence ID" value="BBP88369.1"/>
    <property type="molecule type" value="Genomic_DNA"/>
</dbReference>
<dbReference type="InterPro" id="IPR036188">
    <property type="entry name" value="FAD/NAD-bd_sf"/>
</dbReference>
<sequence>MLVKNLYDYIDVIELKEMYRLIFQDNQLDMIRDRDEMYKRLEAFAPGEGEGYLRFMKDTKRKMDRLTPILQSKMDRFHHYLRLKVIKALPQLSLNKSLYDVLSDYFSNESVKYAFTFQSKYLGMSPWECPGAFSILSFMEHDTGVFHPKGGVNQLSEAMAKAALEAGAEIHLSAGEKSCSRREGK</sequence>
<dbReference type="PANTHER" id="PTHR43734:SF1">
    <property type="entry name" value="PHYTOENE DESATURASE"/>
    <property type="match status" value="1"/>
</dbReference>
<evidence type="ECO:0000313" key="2">
    <source>
        <dbReference type="Proteomes" id="UP000464658"/>
    </source>
</evidence>